<feature type="transmembrane region" description="Helical" evidence="2">
    <location>
        <begin position="30"/>
        <end position="48"/>
    </location>
</feature>
<gene>
    <name evidence="3" type="primary">pipB2</name>
    <name evidence="3" type="ORF">ANTHELSMS3_04009</name>
</gene>
<keyword evidence="2" id="KW-0812">Transmembrane</keyword>
<dbReference type="Proteomes" id="UP000203589">
    <property type="component" value="Chromosome"/>
</dbReference>
<name>A0A222E8T6_9RHOB</name>
<keyword evidence="2" id="KW-1133">Transmembrane helix</keyword>
<keyword evidence="2" id="KW-0472">Membrane</keyword>
<reference evidence="3 4" key="1">
    <citation type="submission" date="2017-07" db="EMBL/GenBank/DDBJ databases">
        <title>Genome Sequence of Antarctobacter heliothermus Strain SMS3 Isolated from a culture of the Diatom Skeletonema marinoi.</title>
        <authorList>
            <person name="Topel M."/>
            <person name="Pinder M.I.M."/>
            <person name="Johansson O.N."/>
            <person name="Kourtchenko O."/>
            <person name="Godhe A."/>
            <person name="Clarke A.K."/>
        </authorList>
    </citation>
    <scope>NUCLEOTIDE SEQUENCE [LARGE SCALE GENOMIC DNA]</scope>
    <source>
        <strain evidence="3 4">SMS3</strain>
    </source>
</reference>
<feature type="region of interest" description="Disordered" evidence="1">
    <location>
        <begin position="695"/>
        <end position="715"/>
    </location>
</feature>
<evidence type="ECO:0000256" key="1">
    <source>
        <dbReference type="SAM" id="MobiDB-lite"/>
    </source>
</evidence>
<dbReference type="AlphaFoldDB" id="A0A222E8T6"/>
<dbReference type="SUPFAM" id="SSF141571">
    <property type="entry name" value="Pentapeptide repeat-like"/>
    <property type="match status" value="2"/>
</dbReference>
<dbReference type="Pfam" id="PF00805">
    <property type="entry name" value="Pentapeptide"/>
    <property type="match status" value="6"/>
</dbReference>
<dbReference type="PANTHER" id="PTHR14136">
    <property type="entry name" value="BTB_POZ DOMAIN-CONTAINING PROTEIN KCTD9"/>
    <property type="match status" value="1"/>
</dbReference>
<dbReference type="RefSeq" id="WP_094036346.1">
    <property type="nucleotide sequence ID" value="NZ_CP022540.1"/>
</dbReference>
<dbReference type="EMBL" id="CP022540">
    <property type="protein sequence ID" value="ASP22619.1"/>
    <property type="molecule type" value="Genomic_DNA"/>
</dbReference>
<protein>
    <submittedName>
        <fullName evidence="3">Secreted effector protein PipB2</fullName>
    </submittedName>
</protein>
<dbReference type="Gene3D" id="2.160.20.80">
    <property type="entry name" value="E3 ubiquitin-protein ligase SopA"/>
    <property type="match status" value="2"/>
</dbReference>
<organism evidence="3 4">
    <name type="scientific">Antarctobacter heliothermus</name>
    <dbReference type="NCBI Taxonomy" id="74033"/>
    <lineage>
        <taxon>Bacteria</taxon>
        <taxon>Pseudomonadati</taxon>
        <taxon>Pseudomonadota</taxon>
        <taxon>Alphaproteobacteria</taxon>
        <taxon>Rhodobacterales</taxon>
        <taxon>Roseobacteraceae</taxon>
        <taxon>Antarctobacter</taxon>
    </lineage>
</organism>
<feature type="transmembrane region" description="Helical" evidence="2">
    <location>
        <begin position="68"/>
        <end position="91"/>
    </location>
</feature>
<keyword evidence="4" id="KW-1185">Reference proteome</keyword>
<dbReference type="InterPro" id="IPR001646">
    <property type="entry name" value="5peptide_repeat"/>
</dbReference>
<accession>A0A222E8T6</accession>
<evidence type="ECO:0000313" key="4">
    <source>
        <dbReference type="Proteomes" id="UP000203589"/>
    </source>
</evidence>
<sequence length="715" mass="79014">MWILEWLFGEPVTIEWITVTLPLTATGAKVLLASAGLALGAGLVWLMLNAPDRGDKRRNLLTDWLTALGWVLLPVWFLLLGGTLWHLWLLFSGMDSFLDNVGFGMGAVVAAFLGGPFVIWGTVLKQQTVEFQKEGHITDRISKAVEQLGAEKTVKRDGKPEETVRNIEVRIGGLLSLERIAQDSTRYDKGRDHVRVMEILCAYVRENAPAEDAVDFPLMDWEPLKDDASEEERAAHLTWQKVRFGIFDNPNARQWAQSLPEPRADIAMALRIIGRRDADQLRVEARWGPDSSDDVEWVFDEDCPELPEPPEGNRHGKAALDTYKAVLSAWKEKLSDYRGFRPDLRNTNLQKADLSKQTLSGANLIGARMEGADLTQARMEGAILSEAWVEGAILSEARMGGAILIEARMEGAILSEARMQGADLMQARMEGADLSKARMEGAYLGLARMEGAVLTQARMEGAYLETARMEGAYLEAAWMEGAVLTQARMEGAYLETARMEGAYLEAAWMEGADLTLAWMEGAFLELARMEDANLMGARMEGAVLRQARMEGAILSGARMAGAFLGEARMEGADLMEARMEGAILIMARMEGANLRGARMEGADLRGARMEGAILSEARMEGADLQWARVDATTSLTNAVVASASVRSVDYSNVALSQAQINGMFGDASVILPEDRQKPGFWPKWELPLKGKNNFNDEWREWQSDPDNYTPPPPPE</sequence>
<proteinExistence type="predicted"/>
<dbReference type="InterPro" id="IPR051082">
    <property type="entry name" value="Pentapeptide-BTB/POZ_domain"/>
</dbReference>
<dbReference type="OrthoDB" id="7837851at2"/>
<dbReference type="PANTHER" id="PTHR14136:SF17">
    <property type="entry name" value="BTB_POZ DOMAIN-CONTAINING PROTEIN KCTD9"/>
    <property type="match status" value="1"/>
</dbReference>
<evidence type="ECO:0000256" key="2">
    <source>
        <dbReference type="SAM" id="Phobius"/>
    </source>
</evidence>
<evidence type="ECO:0000313" key="3">
    <source>
        <dbReference type="EMBL" id="ASP22619.1"/>
    </source>
</evidence>
<dbReference type="KEGG" id="aht:ANTHELSMS3_04009"/>
<feature type="transmembrane region" description="Helical" evidence="2">
    <location>
        <begin position="103"/>
        <end position="124"/>
    </location>
</feature>